<keyword evidence="2" id="KW-1133">Transmembrane helix</keyword>
<accession>A0ABQ5JV74</accession>
<feature type="transmembrane region" description="Helical" evidence="2">
    <location>
        <begin position="497"/>
        <end position="522"/>
    </location>
</feature>
<keyword evidence="5" id="KW-1185">Reference proteome</keyword>
<keyword evidence="2" id="KW-0472">Membrane</keyword>
<dbReference type="Gene3D" id="3.40.50.300">
    <property type="entry name" value="P-loop containing nucleotide triphosphate hydrolases"/>
    <property type="match status" value="1"/>
</dbReference>
<organism evidence="4 5">
    <name type="scientific">Aduncisulcus paluster</name>
    <dbReference type="NCBI Taxonomy" id="2918883"/>
    <lineage>
        <taxon>Eukaryota</taxon>
        <taxon>Metamonada</taxon>
        <taxon>Carpediemonas-like organisms</taxon>
        <taxon>Aduncisulcus</taxon>
    </lineage>
</organism>
<gene>
    <name evidence="4" type="ORF">ADUPG1_011328</name>
</gene>
<protein>
    <recommendedName>
        <fullName evidence="3">Dynamin N-terminal domain-containing protein</fullName>
    </recommendedName>
</protein>
<comment type="caution">
    <text evidence="4">The sequence shown here is derived from an EMBL/GenBank/DDBJ whole genome shotgun (WGS) entry which is preliminary data.</text>
</comment>
<dbReference type="InterPro" id="IPR027417">
    <property type="entry name" value="P-loop_NTPase"/>
</dbReference>
<feature type="region of interest" description="Disordered" evidence="1">
    <location>
        <begin position="610"/>
        <end position="691"/>
    </location>
</feature>
<evidence type="ECO:0000313" key="5">
    <source>
        <dbReference type="Proteomes" id="UP001057375"/>
    </source>
</evidence>
<feature type="compositionally biased region" description="Polar residues" evidence="1">
    <location>
        <begin position="618"/>
        <end position="628"/>
    </location>
</feature>
<feature type="domain" description="Dynamin N-terminal" evidence="3">
    <location>
        <begin position="40"/>
        <end position="198"/>
    </location>
</feature>
<proteinExistence type="predicted"/>
<dbReference type="InterPro" id="IPR045063">
    <property type="entry name" value="Dynamin_N"/>
</dbReference>
<evidence type="ECO:0000256" key="2">
    <source>
        <dbReference type="SAM" id="Phobius"/>
    </source>
</evidence>
<sequence>MDIVEEYRRFEEFFKAKLCPKFDQLDFKPPPPPNSTYFTIAVIGGSKVGKTSIIESLLKFDQLAVAQRRHSAPFSLILCGKSFMDLPFDTASQNITIAPIIKNIDFGEEYEQPNELIRVIVVPEDQVSPQFHNVCFLETPALSHDEKMNELVKKVAKQVCNISLTVLRANEVLSTAALQTISSLSVSLEKRMIYTVTALDMFKNEFDRLNAFANVIQTVTSGVSQAFKTRYLKEKKSEGKGKSSVSPLQSLTFFPCVTPCGWDRDFPTNSLAGIEGFKRLRHALLEKRANDFRLDRMIYTVTALDMFKNEFDRLNAFANVIQTVTSGVSQAFKTRYLKEKKSEGKGKSSVSPLQSLTFFPCVTPCGWDRDFPTNSLAGIEGFKRLRHALLEKRANDFRLDVARITLITQKVKAILKEMLDRSSDATMQRYRTLKHFRMFVLFAFVLLSILFACVLLIGKGGLFTGLVTSSLDNPLKDLVKSYPQLKEITKYLTMSPMITYGIEGTIVFLISFIVFFSIYVTFSRKHVKNVLPESKEDEYKGVYEDLTSNILVELQAFEEKSHTVEIDSSYDIRMPSIVSSPGHGSPIQSVQGVSTSTLIGQAFDSTEPFSAVPRAVSHRSSTSGNHSPTLGHELSMERRRKNPLDAPSGSQHQSRSPSEKMESEEEHPEEQEIIGEDDEEESSKEESSSAH</sequence>
<feature type="transmembrane region" description="Helical" evidence="2">
    <location>
        <begin position="436"/>
        <end position="457"/>
    </location>
</feature>
<dbReference type="Pfam" id="PF00350">
    <property type="entry name" value="Dynamin_N"/>
    <property type="match status" value="1"/>
</dbReference>
<evidence type="ECO:0000256" key="1">
    <source>
        <dbReference type="SAM" id="MobiDB-lite"/>
    </source>
</evidence>
<evidence type="ECO:0000313" key="4">
    <source>
        <dbReference type="EMBL" id="GKT18533.1"/>
    </source>
</evidence>
<keyword evidence="2" id="KW-0812">Transmembrane</keyword>
<name>A0ABQ5JV74_9EUKA</name>
<dbReference type="SUPFAM" id="SSF52540">
    <property type="entry name" value="P-loop containing nucleoside triphosphate hydrolases"/>
    <property type="match status" value="1"/>
</dbReference>
<evidence type="ECO:0000259" key="3">
    <source>
        <dbReference type="Pfam" id="PF00350"/>
    </source>
</evidence>
<reference evidence="4" key="1">
    <citation type="submission" date="2022-03" db="EMBL/GenBank/DDBJ databases">
        <title>Draft genome sequence of Aduncisulcus paluster, a free-living microaerophilic Fornicata.</title>
        <authorList>
            <person name="Yuyama I."/>
            <person name="Kume K."/>
            <person name="Tamura T."/>
            <person name="Inagaki Y."/>
            <person name="Hashimoto T."/>
        </authorList>
    </citation>
    <scope>NUCLEOTIDE SEQUENCE</scope>
    <source>
        <strain evidence="4">NY0171</strain>
    </source>
</reference>
<feature type="compositionally biased region" description="Acidic residues" evidence="1">
    <location>
        <begin position="662"/>
        <end position="683"/>
    </location>
</feature>
<dbReference type="EMBL" id="BQXS01011956">
    <property type="protein sequence ID" value="GKT18533.1"/>
    <property type="molecule type" value="Genomic_DNA"/>
</dbReference>
<dbReference type="Proteomes" id="UP001057375">
    <property type="component" value="Unassembled WGS sequence"/>
</dbReference>